<dbReference type="PaxDb" id="65489-OBART11G03960.1"/>
<dbReference type="Proteomes" id="UP000026960">
    <property type="component" value="Chromosome 11"/>
</dbReference>
<sequence length="2111" mass="242410">MEILISAVASDLISRFISSVTQNYRNHIHKEDDRRRLERILLRMHSVVEEAGGRHITNQGMILQLKGLVEGFYLGYYMLDKIKFQPPEEESIEYEVSHEIQSFALSACNSAKRFRFADAISKRTPVAFGSRRRTNLKDVVDGLETKIADMREFVILLGSHPRLPREPYNTYLYIDNFMFGRRIEKEQVINFLLSNDPDDPYVSILPILGPPRIGKKTLVQHACLDERVRNCFSHIFFFKEDDLKTGELSLNSKASQGKYLFVIEFIWDVDEAAWTKFQSYLQNMPGTGIKVVLIGTTEDIAKFGTTQPIRVKRPSEEEYWYYFKALAFGSMDPDEHPKLASLAMQLATEMNGSFLSATVYCELLRANPNTQFWKRILLFLRELARKHLTSSGLHPDDLFERNIPVDMSRIAVVDGQVQGCLVYDVRVAGPADGELPKLTSRDMLLGRHIPVEDKFDVLAWRSRIPPYCNYIVTYEKRKPRRMINFFLVWSRKFEEDMLISVVAKVIMSTISSPSRVQTIKEYLEKLSAGSRRNRRKKKISGERRERWMAGVEEGGLTEASTVAGFLGVPWDSHRRPPDSVFAPVNRRRAPRLITLQTPILTSKRALVSMEIMISAVAGDLISRFISSVTQNYRNHIRKEDDRRRLERILLRMHCVVEEAEGRHITNQGMLLQLKGFIQGFYLGYYVLDKIKFQPPEEESIEDEVSHEIQSFDLSACNSRKRFRFADAIRKHTPTAFGSRSRTNLKDVVDGLETKIADMREFVILLGSHARLPRQPYSTYLYIENCMFGRRIEKEQVINFLLCNDPYDPYVSILPIIGPPRIGKKTLVQHACLDERVRNCFSHIFFFKEDDLKTGELSLNSKASQGKYLFVIEFIWDVDEAAWTKFHSYLQNMPGTGIKVVVIGTTEDIAKFGTTQPIRVKRPSEEEFWYYFKALAFGSMDPDEHPKLASLAMQLATEMNGSFLSATIYGELLRANPDTQFWKRILLFVRELAQKHLTSSGLHPDDLFERNIPVDMSRIAVVDGQVQGCLVYDVRVAGPAEGELPKLTSRDMLLGGDIPVEDKFDVLVWRSRIPPYCNYIVTYEKRKPRRMKPGHFANSHFDHLLPSRALVSMEILISAVASDLISRFISSVTQNYRSHIHKEDDRRRLERILLRMHSVVEEAGGRHITNQGMILQLKGLVEGFYLGCYMLDKIKFQPPEYEVSHEIQSFALSARNYAKRFRFADAISKRTPVAFGSRSRTNLKDVVDGLETKIADMREFVILLGSHPRLPRQPYSTYLYIDNCMFGRRIEKEQVINFLLCNDPDDPSVSILPILGPPRMGKKTLVQHACLDERVRNCFSHIFFFKEDDLKTGELSLNSKASEGKYLFVIEFIWDVDEAAWTKFQSYLQNMTGIGIKVVVIGTTEDILKFGTAQPIRLKRLSEEEYWYYFKALAFGSMDPDEHPKLASLGMQLATEMRGGFLGATIYGELLRANPNTQFWNRILLFLRELARKQLTSSGLHPEDLFERNINVDMSRLAVVDDQVQCCLVYDLRVAGPAEGELPKLTSRDMLLGGDIPVEDKFDVLVWRSRIPPYCNYIVTYEKRKPRCMSKRKSTQKSDGSVIDRRWCGEEEKMTGEEGGWWCELAAAAEATRFKVNLSAGSSLRYNNITATTQARKMIRILLRMHSVVEEAEGRHITNQGMLLQLRGLIEGFYHGYHILDKVTFQPPEEESIKDEVIHEINSSALITSNSAKRFRFADALRKHTPISFASRSTTNLKGVVEDLETKIADMREFVMLLGSYPRLPRQPYSTYLFMDKCMFGRRVEKEKVIDFLLCSDLPDTYVSILPIIGPHRIGKKTLVQHACQDDRVKSCFSHIFFFKEDDLKMGELLLNSKASPGKYLFVIEFICDVNEAAWTKFQSYLQNMPSTEIKVVIIGRTEDVTKFGTTQPIRMKRLSEEEYWYYFKALSFGSMNPDEHPKLASLGMQLATEMNGSFLGANILGELLRANPNTQLWQSILLSLRGFVQKNLCCFGVHPEDLLERNTPVDFTRMAFLGAQVHGCLVYDLRVAGPAQSQLPKLTSREVLLGGNIPVEQKFDVLVWKSRIPPYCDYIATFEKQKPRRVVGKRNTIYH</sequence>
<dbReference type="PANTHER" id="PTHR33377">
    <property type="entry name" value="OS10G0134700 PROTEIN-RELATED"/>
    <property type="match status" value="1"/>
</dbReference>
<dbReference type="Gramene" id="OBART11G03960.1">
    <property type="protein sequence ID" value="OBART11G03960.1"/>
    <property type="gene ID" value="OBART11G03960"/>
</dbReference>
<protein>
    <recommendedName>
        <fullName evidence="3">NB-ARC domain-containing protein</fullName>
    </recommendedName>
</protein>
<dbReference type="EnsemblPlants" id="OBART11G03960.1">
    <property type="protein sequence ID" value="OBART11G03960.1"/>
    <property type="gene ID" value="OBART11G03960"/>
</dbReference>
<dbReference type="PANTHER" id="PTHR33377:SF66">
    <property type="entry name" value="EXPRESSED PROTEIN"/>
    <property type="match status" value="1"/>
</dbReference>
<reference evidence="1" key="1">
    <citation type="journal article" date="2009" name="Rice">
        <title>De Novo Next Generation Sequencing of Plant Genomes.</title>
        <authorList>
            <person name="Rounsley S."/>
            <person name="Marri P.R."/>
            <person name="Yu Y."/>
            <person name="He R."/>
            <person name="Sisneros N."/>
            <person name="Goicoechea J.L."/>
            <person name="Lee S.J."/>
            <person name="Angelova A."/>
            <person name="Kudrna D."/>
            <person name="Luo M."/>
            <person name="Affourtit J."/>
            <person name="Desany B."/>
            <person name="Knight J."/>
            <person name="Niazi F."/>
            <person name="Egholm M."/>
            <person name="Wing R.A."/>
        </authorList>
    </citation>
    <scope>NUCLEOTIDE SEQUENCE [LARGE SCALE GENOMIC DNA]</scope>
    <source>
        <strain evidence="1">cv. IRGC 105608</strain>
    </source>
</reference>
<accession>A0A0D3HIJ3</accession>
<evidence type="ECO:0008006" key="3">
    <source>
        <dbReference type="Google" id="ProtNLM"/>
    </source>
</evidence>
<proteinExistence type="predicted"/>
<reference evidence="1" key="2">
    <citation type="submission" date="2015-03" db="UniProtKB">
        <authorList>
            <consortium name="EnsemblPlants"/>
        </authorList>
    </citation>
    <scope>IDENTIFICATION</scope>
</reference>
<dbReference type="InterPro" id="IPR027417">
    <property type="entry name" value="P-loop_NTPase"/>
</dbReference>
<dbReference type="eggNOG" id="KOG4658">
    <property type="taxonomic scope" value="Eukaryota"/>
</dbReference>
<name>A0A0D3HIJ3_9ORYZ</name>
<dbReference type="STRING" id="65489.A0A0D3HIJ3"/>
<keyword evidence="2" id="KW-1185">Reference proteome</keyword>
<evidence type="ECO:0000313" key="2">
    <source>
        <dbReference type="Proteomes" id="UP000026960"/>
    </source>
</evidence>
<evidence type="ECO:0000313" key="1">
    <source>
        <dbReference type="EnsemblPlants" id="OBART11G03960.1"/>
    </source>
</evidence>
<dbReference type="HOGENOM" id="CLU_235753_0_0_1"/>
<dbReference type="SUPFAM" id="SSF52540">
    <property type="entry name" value="P-loop containing nucleoside triphosphate hydrolases"/>
    <property type="match status" value="4"/>
</dbReference>
<organism evidence="1">
    <name type="scientific">Oryza barthii</name>
    <dbReference type="NCBI Taxonomy" id="65489"/>
    <lineage>
        <taxon>Eukaryota</taxon>
        <taxon>Viridiplantae</taxon>
        <taxon>Streptophyta</taxon>
        <taxon>Embryophyta</taxon>
        <taxon>Tracheophyta</taxon>
        <taxon>Spermatophyta</taxon>
        <taxon>Magnoliopsida</taxon>
        <taxon>Liliopsida</taxon>
        <taxon>Poales</taxon>
        <taxon>Poaceae</taxon>
        <taxon>BOP clade</taxon>
        <taxon>Oryzoideae</taxon>
        <taxon>Oryzeae</taxon>
        <taxon>Oryzinae</taxon>
        <taxon>Oryza</taxon>
    </lineage>
</organism>